<dbReference type="InterPro" id="IPR001173">
    <property type="entry name" value="Glyco_trans_2-like"/>
</dbReference>
<name>A0A1H2NAW0_9ACTN</name>
<sequence>MSAGPARVACIVPAKDEQDRIAATVTAARGLPGVETVLVCDDGSSDATAQHAAAAGAVVVSHERNRGKAAAVESAVNGLGVLEQRDRRPEADVLLLLDADLGETASRCAPLVEAVVCGRAALAIAVLPPQRTAEGQQAGGMGLVTGTARRGIEELTGWSPRAPLSGQRCLTRRAFELASPLAPGWGMEVGMSVDVLRAGLVVEEIDVDLTHRATGSDLASQLHRASQLKDVTRALAARGLVRNQLRDLSADGVSGLLKRFGRGSR</sequence>
<dbReference type="InterPro" id="IPR029044">
    <property type="entry name" value="Nucleotide-diphossugar_trans"/>
</dbReference>
<comment type="similarity">
    <text evidence="3">Belongs to the glycosyltransferase 2 family.</text>
</comment>
<comment type="catalytic activity">
    <reaction evidence="9">
        <text>(2R)-3-phosphoglycerate + UDP-alpha-D-glucose = (2R)-2-O-(alpha-D-glucopyranosyl)-3-phospho-glycerate + UDP + H(+)</text>
        <dbReference type="Rhea" id="RHEA:31319"/>
        <dbReference type="ChEBI" id="CHEBI:15378"/>
        <dbReference type="ChEBI" id="CHEBI:58223"/>
        <dbReference type="ChEBI" id="CHEBI:58272"/>
        <dbReference type="ChEBI" id="CHEBI:58885"/>
        <dbReference type="ChEBI" id="CHEBI:62600"/>
        <dbReference type="EC" id="2.4.1.266"/>
    </reaction>
    <physiologicalReaction direction="left-to-right" evidence="9">
        <dbReference type="Rhea" id="RHEA:31320"/>
    </physiologicalReaction>
</comment>
<reference evidence="13" key="1">
    <citation type="submission" date="2016-10" db="EMBL/GenBank/DDBJ databases">
        <authorList>
            <person name="Varghese N."/>
            <person name="Submissions S."/>
        </authorList>
    </citation>
    <scope>NUCLEOTIDE SEQUENCE [LARGE SCALE GENOMIC DNA]</scope>
    <source>
        <strain evidence="13">DSM 21743</strain>
    </source>
</reference>
<evidence type="ECO:0000256" key="10">
    <source>
        <dbReference type="ARBA" id="ARBA00048997"/>
    </source>
</evidence>
<protein>
    <recommendedName>
        <fullName evidence="8">Glucosyl-3-phosphoglycerate synthase</fullName>
        <ecNumber evidence="7">2.4.1.266</ecNumber>
    </recommendedName>
</protein>
<evidence type="ECO:0000313" key="12">
    <source>
        <dbReference type="EMBL" id="SDV02512.1"/>
    </source>
</evidence>
<evidence type="ECO:0000313" key="13">
    <source>
        <dbReference type="Proteomes" id="UP000198825"/>
    </source>
</evidence>
<dbReference type="EC" id="2.4.1.266" evidence="7"/>
<evidence type="ECO:0000256" key="8">
    <source>
        <dbReference type="ARBA" id="ARBA00040894"/>
    </source>
</evidence>
<organism evidence="12 13">
    <name type="scientific">Microlunatus sagamiharensis</name>
    <dbReference type="NCBI Taxonomy" id="546874"/>
    <lineage>
        <taxon>Bacteria</taxon>
        <taxon>Bacillati</taxon>
        <taxon>Actinomycetota</taxon>
        <taxon>Actinomycetes</taxon>
        <taxon>Propionibacteriales</taxon>
        <taxon>Propionibacteriaceae</taxon>
        <taxon>Microlunatus</taxon>
    </lineage>
</organism>
<evidence type="ECO:0000256" key="4">
    <source>
        <dbReference type="ARBA" id="ARBA00022676"/>
    </source>
</evidence>
<comment type="catalytic activity">
    <reaction evidence="10">
        <text>an NDP-alpha-D-glucose + (2R)-3-phosphoglycerate = (2R)-2-O-(alpha-D-glucopyranosyl)-3-phospho-glycerate + a ribonucleoside 5'-diphosphate + H(+)</text>
        <dbReference type="Rhea" id="RHEA:47244"/>
        <dbReference type="ChEBI" id="CHEBI:15378"/>
        <dbReference type="ChEBI" id="CHEBI:57930"/>
        <dbReference type="ChEBI" id="CHEBI:58272"/>
        <dbReference type="ChEBI" id="CHEBI:62600"/>
        <dbReference type="ChEBI" id="CHEBI:76533"/>
        <dbReference type="EC" id="2.4.1.266"/>
    </reaction>
    <physiologicalReaction direction="left-to-right" evidence="10">
        <dbReference type="Rhea" id="RHEA:47245"/>
    </physiologicalReaction>
</comment>
<keyword evidence="5 12" id="KW-0808">Transferase</keyword>
<accession>A0A1H2NAW0</accession>
<evidence type="ECO:0000256" key="1">
    <source>
        <dbReference type="ARBA" id="ARBA00001936"/>
    </source>
</evidence>
<dbReference type="PANTHER" id="PTHR48090">
    <property type="entry name" value="UNDECAPRENYL-PHOSPHATE 4-DEOXY-4-FORMAMIDO-L-ARABINOSE TRANSFERASE-RELATED"/>
    <property type="match status" value="1"/>
</dbReference>
<dbReference type="Pfam" id="PF00535">
    <property type="entry name" value="Glycos_transf_2"/>
    <property type="match status" value="1"/>
</dbReference>
<evidence type="ECO:0000256" key="9">
    <source>
        <dbReference type="ARBA" id="ARBA00048689"/>
    </source>
</evidence>
<dbReference type="SUPFAM" id="SSF53448">
    <property type="entry name" value="Nucleotide-diphospho-sugar transferases"/>
    <property type="match status" value="1"/>
</dbReference>
<keyword evidence="13" id="KW-1185">Reference proteome</keyword>
<dbReference type="GO" id="GO:0016757">
    <property type="term" value="F:glycosyltransferase activity"/>
    <property type="evidence" value="ECO:0007669"/>
    <property type="project" value="UniProtKB-KW"/>
</dbReference>
<evidence type="ECO:0000259" key="11">
    <source>
        <dbReference type="Pfam" id="PF00535"/>
    </source>
</evidence>
<evidence type="ECO:0000256" key="7">
    <source>
        <dbReference type="ARBA" id="ARBA00039022"/>
    </source>
</evidence>
<gene>
    <name evidence="12" type="ORF">SAMN04488544_3649</name>
</gene>
<evidence type="ECO:0000256" key="3">
    <source>
        <dbReference type="ARBA" id="ARBA00006739"/>
    </source>
</evidence>
<dbReference type="RefSeq" id="WP_231918275.1">
    <property type="nucleotide sequence ID" value="NZ_LT629799.1"/>
</dbReference>
<keyword evidence="6" id="KW-0460">Magnesium</keyword>
<proteinExistence type="inferred from homology"/>
<comment type="cofactor">
    <cofactor evidence="2">
        <name>Mg(2+)</name>
        <dbReference type="ChEBI" id="CHEBI:18420"/>
    </cofactor>
</comment>
<dbReference type="InterPro" id="IPR050256">
    <property type="entry name" value="Glycosyltransferase_2"/>
</dbReference>
<dbReference type="AlphaFoldDB" id="A0A1H2NAW0"/>
<evidence type="ECO:0000256" key="6">
    <source>
        <dbReference type="ARBA" id="ARBA00022842"/>
    </source>
</evidence>
<comment type="cofactor">
    <cofactor evidence="1">
        <name>Mn(2+)</name>
        <dbReference type="ChEBI" id="CHEBI:29035"/>
    </cofactor>
</comment>
<keyword evidence="4" id="KW-0328">Glycosyltransferase</keyword>
<dbReference type="Gene3D" id="3.90.550.10">
    <property type="entry name" value="Spore Coat Polysaccharide Biosynthesis Protein SpsA, Chain A"/>
    <property type="match status" value="1"/>
</dbReference>
<evidence type="ECO:0000256" key="2">
    <source>
        <dbReference type="ARBA" id="ARBA00001946"/>
    </source>
</evidence>
<dbReference type="PANTHER" id="PTHR48090:SF10">
    <property type="entry name" value="GLUCOSYL-3-PHOSPHOGLYCERATE SYNTHASE"/>
    <property type="match status" value="1"/>
</dbReference>
<dbReference type="EMBL" id="LT629799">
    <property type="protein sequence ID" value="SDV02512.1"/>
    <property type="molecule type" value="Genomic_DNA"/>
</dbReference>
<feature type="domain" description="Glycosyltransferase 2-like" evidence="11">
    <location>
        <begin position="11"/>
        <end position="124"/>
    </location>
</feature>
<evidence type="ECO:0000256" key="5">
    <source>
        <dbReference type="ARBA" id="ARBA00022679"/>
    </source>
</evidence>
<dbReference type="STRING" id="546874.SAMN04488544_3649"/>
<dbReference type="Proteomes" id="UP000198825">
    <property type="component" value="Chromosome I"/>
</dbReference>